<keyword evidence="1" id="KW-0812">Transmembrane</keyword>
<name>A0A6J8EEV9_MYTCO</name>
<keyword evidence="3" id="KW-1185">Reference proteome</keyword>
<keyword evidence="2" id="KW-0378">Hydrolase</keyword>
<dbReference type="OrthoDB" id="6117915at2759"/>
<organism evidence="2 3">
    <name type="scientific">Mytilus coruscus</name>
    <name type="common">Sea mussel</name>
    <dbReference type="NCBI Taxonomy" id="42192"/>
    <lineage>
        <taxon>Eukaryota</taxon>
        <taxon>Metazoa</taxon>
        <taxon>Spiralia</taxon>
        <taxon>Lophotrochozoa</taxon>
        <taxon>Mollusca</taxon>
        <taxon>Bivalvia</taxon>
        <taxon>Autobranchia</taxon>
        <taxon>Pteriomorphia</taxon>
        <taxon>Mytilida</taxon>
        <taxon>Mytiloidea</taxon>
        <taxon>Mytilidae</taxon>
        <taxon>Mytilinae</taxon>
        <taxon>Mytilus</taxon>
    </lineage>
</organism>
<dbReference type="EMBL" id="CACVKT020008887">
    <property type="protein sequence ID" value="CAC5418222.1"/>
    <property type="molecule type" value="Genomic_DNA"/>
</dbReference>
<evidence type="ECO:0000313" key="3">
    <source>
        <dbReference type="Proteomes" id="UP000507470"/>
    </source>
</evidence>
<dbReference type="InterPro" id="IPR009030">
    <property type="entry name" value="Growth_fac_rcpt_cys_sf"/>
</dbReference>
<gene>
    <name evidence="2" type="ORF">MCOR_50674</name>
</gene>
<accession>A0A6J8EEV9</accession>
<proteinExistence type="predicted"/>
<evidence type="ECO:0000256" key="1">
    <source>
        <dbReference type="SAM" id="Phobius"/>
    </source>
</evidence>
<dbReference type="SUPFAM" id="SSF57184">
    <property type="entry name" value="Growth factor receptor domain"/>
    <property type="match status" value="1"/>
</dbReference>
<protein>
    <submittedName>
        <fullName evidence="2">PCSK5</fullName>
        <ecNumber evidence="2">3.4.21.-</ecNumber>
    </submittedName>
</protein>
<dbReference type="Proteomes" id="UP000507470">
    <property type="component" value="Unassembled WGS sequence"/>
</dbReference>
<dbReference type="GO" id="GO:0016787">
    <property type="term" value="F:hydrolase activity"/>
    <property type="evidence" value="ECO:0007669"/>
    <property type="project" value="UniProtKB-KW"/>
</dbReference>
<evidence type="ECO:0000313" key="2">
    <source>
        <dbReference type="EMBL" id="CAC5418222.1"/>
    </source>
</evidence>
<keyword evidence="1" id="KW-1133">Transmembrane helix</keyword>
<feature type="transmembrane region" description="Helical" evidence="1">
    <location>
        <begin position="236"/>
        <end position="262"/>
    </location>
</feature>
<dbReference type="EC" id="3.4.21.-" evidence="2"/>
<dbReference type="AlphaFoldDB" id="A0A6J8EEV9"/>
<reference evidence="2 3" key="1">
    <citation type="submission" date="2020-06" db="EMBL/GenBank/DDBJ databases">
        <authorList>
            <person name="Li R."/>
            <person name="Bekaert M."/>
        </authorList>
    </citation>
    <scope>NUCLEOTIDE SEQUENCE [LARGE SCALE GENOMIC DNA]</scope>
    <source>
        <strain evidence="3">wild</strain>
    </source>
</reference>
<sequence>MSTVLNSNATTCARESSSAFIFDKSTNSENVNNPVIHTTNNIKSTLSHSEMISLDTFITPSTHIGLFTSNNQNKKADNFTANNTAHTVVIPSFENALYTSISLSASETPALSLLKSFSAAYTIETSLLEKQERQTTYLSSAFKLSLEQESYVMTPTSLSFIYPTEASKPLQPSLQYVCVKNCPDGYYPNETSHKCLSCSDVCTNCSAIMSLGDKCNCSFTNSFDVLCRADFNKRNYAIVMIITTIVAMFLIAVVVIVAVLAVHKKRKRRLRRTKRIAIKSLWKQNDSTKAYEDLYVNSESTELHAASKNTTVPCSSQSLGKTVRYRTHTDIGDSECTVHKSVSYSSEFDFGKEYRCKIVDKHTPRTTDLNQKNLNEDFDVQHKSYDFLASKNTTVPCSSQSLGDTVRYKTHTDIGDSECTVHKSVSYSSEFDFGKEYRCKIMDKHTQRTTDLNQKNLNEDFDVQHKSYDFLDSAMWYDNCHSNAEHNLEQNSIHSDGNENVYDVNCHANSQLNHQNMFTADIFMWYDSYHSNAEHNLEQNSIHSDGNENVFDDSAMWYDNCHSNSEHKLEQDSFHSDRNENVYDDTFATVDQNCNGIHLHCFVDKRLSKKYQDILTSTSPTESMFINELFYALDNQSNEWDIKSEYVIISSLMRNHHEQYLDQEILLVAVENKLSFVCRWLLSHFHYDDECIVQVLSKSFEVGNNDIIKALAWKVTRQFYRKYQDILDKNSKDIYPAYKCECHNASTEKICLLTSKKLIAIEWNSNFLPNIPSTFLNFEITIFSYDDICDSMHEEEGEMKDIMSKIKKQFGSSSYSLQMQQIDGQVASKLFKQHRNLSLICPSLMKSTNYGFAHRVLQTQCIQFFCQRKGYIPLGETHFQANIKGIPTDVLQGHGYFASTTLRIGDKIGTQTTCGTLGGFYRIAGKYKCFLTCAHVLYSLSTLLAPKDDLCHDDEVEVFWDPQQGNRQCGDAFRGIFKHDDPSRTSVDAGLVMIKSQDFMIDHNDILRDINGAPQPSSSLGLSSPFVHQNYCDHTTLCCTRETVSVVAPGAVTKKEQNVTFQRPTHKDVYFQDIGQINGHANGLIFQPLLIAQPAHMQLPVGSLTEKRIFTMYNQMVMNIPLRKGDSGTCIYINGNTSQNTGCVGMAIAFCSGSGLSLVTPIQEIICAING</sequence>
<keyword evidence="1" id="KW-0472">Membrane</keyword>